<dbReference type="InParanoid" id="A0A2P6NNS6"/>
<organism evidence="3 4">
    <name type="scientific">Planoprotostelium fungivorum</name>
    <dbReference type="NCBI Taxonomy" id="1890364"/>
    <lineage>
        <taxon>Eukaryota</taxon>
        <taxon>Amoebozoa</taxon>
        <taxon>Evosea</taxon>
        <taxon>Variosea</taxon>
        <taxon>Cavosteliida</taxon>
        <taxon>Cavosteliaceae</taxon>
        <taxon>Planoprotostelium</taxon>
    </lineage>
</organism>
<gene>
    <name evidence="3" type="ORF">PROFUN_06394</name>
</gene>
<feature type="transmembrane region" description="Helical" evidence="2">
    <location>
        <begin position="46"/>
        <end position="63"/>
    </location>
</feature>
<protein>
    <submittedName>
        <fullName evidence="3">Uncharacterized protein</fullName>
    </submittedName>
</protein>
<proteinExistence type="predicted"/>
<dbReference type="Proteomes" id="UP000241769">
    <property type="component" value="Unassembled WGS sequence"/>
</dbReference>
<dbReference type="AlphaFoldDB" id="A0A2P6NNS6"/>
<feature type="compositionally biased region" description="Basic and acidic residues" evidence="1">
    <location>
        <begin position="209"/>
        <end position="231"/>
    </location>
</feature>
<feature type="transmembrane region" description="Helical" evidence="2">
    <location>
        <begin position="101"/>
        <end position="119"/>
    </location>
</feature>
<keyword evidence="2" id="KW-0812">Transmembrane</keyword>
<feature type="region of interest" description="Disordered" evidence="1">
    <location>
        <begin position="207"/>
        <end position="232"/>
    </location>
</feature>
<evidence type="ECO:0000256" key="2">
    <source>
        <dbReference type="SAM" id="Phobius"/>
    </source>
</evidence>
<reference evidence="3 4" key="1">
    <citation type="journal article" date="2018" name="Genome Biol. Evol.">
        <title>Multiple Roots of Fruiting Body Formation in Amoebozoa.</title>
        <authorList>
            <person name="Hillmann F."/>
            <person name="Forbes G."/>
            <person name="Novohradska S."/>
            <person name="Ferling I."/>
            <person name="Riege K."/>
            <person name="Groth M."/>
            <person name="Westermann M."/>
            <person name="Marz M."/>
            <person name="Spaller T."/>
            <person name="Winckler T."/>
            <person name="Schaap P."/>
            <person name="Glockner G."/>
        </authorList>
    </citation>
    <scope>NUCLEOTIDE SEQUENCE [LARGE SCALE GENOMIC DNA]</scope>
    <source>
        <strain evidence="3 4">Jena</strain>
    </source>
</reference>
<feature type="transmembrane region" description="Helical" evidence="2">
    <location>
        <begin position="12"/>
        <end position="34"/>
    </location>
</feature>
<name>A0A2P6NNS6_9EUKA</name>
<keyword evidence="2" id="KW-0472">Membrane</keyword>
<dbReference type="OrthoDB" id="28208at2759"/>
<feature type="transmembrane region" description="Helical" evidence="2">
    <location>
        <begin position="168"/>
        <end position="189"/>
    </location>
</feature>
<evidence type="ECO:0000313" key="3">
    <source>
        <dbReference type="EMBL" id="PRP85605.1"/>
    </source>
</evidence>
<keyword evidence="2" id="KW-1133">Transmembrane helix</keyword>
<evidence type="ECO:0000256" key="1">
    <source>
        <dbReference type="SAM" id="MobiDB-lite"/>
    </source>
</evidence>
<feature type="transmembrane region" description="Helical" evidence="2">
    <location>
        <begin position="140"/>
        <end position="162"/>
    </location>
</feature>
<feature type="transmembrane region" description="Helical" evidence="2">
    <location>
        <begin position="70"/>
        <end position="89"/>
    </location>
</feature>
<comment type="caution">
    <text evidence="3">The sequence shown here is derived from an EMBL/GenBank/DDBJ whole genome shotgun (WGS) entry which is preliminary data.</text>
</comment>
<evidence type="ECO:0000313" key="4">
    <source>
        <dbReference type="Proteomes" id="UP000241769"/>
    </source>
</evidence>
<accession>A0A2P6NNS6</accession>
<dbReference type="EMBL" id="MDYQ01000042">
    <property type="protein sequence ID" value="PRP85605.1"/>
    <property type="molecule type" value="Genomic_DNA"/>
</dbReference>
<sequence length="315" mass="34370">MRSGLSIKCLCMFAFNFGGLTILGEIIPQLIVFFSGQGHTILTDRHYVLLVCCLVFLPLSFAQNISKFKINPFVSISSILGLVVVLFVQDLYRNHVNPTDFIAAFGGLSYLFVCHELSFNVVGSLKTPRGANIPANVARILLVLTIIMPRVSLYSVVTLFFGSPKTNTIVNTGITLIVVLSALLIAEFVTDSGKIYGLIHLQLSQNNDSRPRAGNGERSEPQKEIPSHLDETSASECTIGLPQGDLDQKGGTPGHVTLNSAEKLNMLAATHFLLSTQKNKPTTASQPQQPWNILTWIFIETQVATAKCIPPQALF</sequence>
<dbReference type="FunCoup" id="A0A2P6NNS6">
    <property type="interactions" value="60"/>
</dbReference>
<keyword evidence="4" id="KW-1185">Reference proteome</keyword>